<dbReference type="WBParaSite" id="EVEC_0000534101-mRNA-1">
    <property type="protein sequence ID" value="EVEC_0000534101-mRNA-1"/>
    <property type="gene ID" value="EVEC_0000534101"/>
</dbReference>
<dbReference type="SUPFAM" id="SSF57889">
    <property type="entry name" value="Cysteine-rich domain"/>
    <property type="match status" value="1"/>
</dbReference>
<name>A0A0N4V559_ENTVE</name>
<organism evidence="6">
    <name type="scientific">Enterobius vermicularis</name>
    <name type="common">Human pinworm</name>
    <dbReference type="NCBI Taxonomy" id="51028"/>
    <lineage>
        <taxon>Eukaryota</taxon>
        <taxon>Metazoa</taxon>
        <taxon>Ecdysozoa</taxon>
        <taxon>Nematoda</taxon>
        <taxon>Chromadorea</taxon>
        <taxon>Rhabditida</taxon>
        <taxon>Spirurina</taxon>
        <taxon>Oxyuridomorpha</taxon>
        <taxon>Oxyuroidea</taxon>
        <taxon>Oxyuridae</taxon>
        <taxon>Enterobius</taxon>
    </lineage>
</organism>
<dbReference type="PROSITE" id="PS50081">
    <property type="entry name" value="ZF_DAG_PE_2"/>
    <property type="match status" value="1"/>
</dbReference>
<keyword evidence="1" id="KW-0479">Metal-binding</keyword>
<dbReference type="SMART" id="SM00109">
    <property type="entry name" value="C1"/>
    <property type="match status" value="1"/>
</dbReference>
<dbReference type="AlphaFoldDB" id="A0A0N4V559"/>
<dbReference type="GO" id="GO:0097149">
    <property type="term" value="C:centralspindlin complex"/>
    <property type="evidence" value="ECO:0007669"/>
    <property type="project" value="TreeGrafter"/>
</dbReference>
<dbReference type="GO" id="GO:0030496">
    <property type="term" value="C:midbody"/>
    <property type="evidence" value="ECO:0007669"/>
    <property type="project" value="TreeGrafter"/>
</dbReference>
<keyword evidence="3" id="KW-0472">Membrane</keyword>
<keyword evidence="3" id="KW-1133">Transmembrane helix</keyword>
<evidence type="ECO:0000259" key="5">
    <source>
        <dbReference type="PROSITE" id="PS50238"/>
    </source>
</evidence>
<dbReference type="InterPro" id="IPR002219">
    <property type="entry name" value="PKC_DAG/PE"/>
</dbReference>
<dbReference type="Gene3D" id="3.30.60.20">
    <property type="match status" value="1"/>
</dbReference>
<dbReference type="GO" id="GO:0005634">
    <property type="term" value="C:nucleus"/>
    <property type="evidence" value="ECO:0007669"/>
    <property type="project" value="TreeGrafter"/>
</dbReference>
<feature type="domain" description="Phorbol-ester/DAG-type" evidence="4">
    <location>
        <begin position="49"/>
        <end position="99"/>
    </location>
</feature>
<dbReference type="PROSITE" id="PS50238">
    <property type="entry name" value="RHOGAP"/>
    <property type="match status" value="1"/>
</dbReference>
<evidence type="ECO:0000313" key="6">
    <source>
        <dbReference type="WBParaSite" id="EVEC_0000534101-mRNA-1"/>
    </source>
</evidence>
<dbReference type="Pfam" id="PF00620">
    <property type="entry name" value="RhoGAP"/>
    <property type="match status" value="1"/>
</dbReference>
<dbReference type="PROSITE" id="PS00479">
    <property type="entry name" value="ZF_DAG_PE_1"/>
    <property type="match status" value="1"/>
</dbReference>
<evidence type="ECO:0000256" key="2">
    <source>
        <dbReference type="ARBA" id="ARBA00022833"/>
    </source>
</evidence>
<dbReference type="GO" id="GO:0051233">
    <property type="term" value="C:spindle midzone"/>
    <property type="evidence" value="ECO:0007669"/>
    <property type="project" value="TreeGrafter"/>
</dbReference>
<keyword evidence="2" id="KW-0862">Zinc</keyword>
<evidence type="ECO:0000256" key="1">
    <source>
        <dbReference type="ARBA" id="ARBA00022723"/>
    </source>
</evidence>
<dbReference type="GO" id="GO:0007266">
    <property type="term" value="P:Rho protein signal transduction"/>
    <property type="evidence" value="ECO:0007669"/>
    <property type="project" value="TreeGrafter"/>
</dbReference>
<keyword evidence="3" id="KW-0812">Transmembrane</keyword>
<evidence type="ECO:0000256" key="3">
    <source>
        <dbReference type="SAM" id="Phobius"/>
    </source>
</evidence>
<dbReference type="Pfam" id="PF00130">
    <property type="entry name" value="C1_1"/>
    <property type="match status" value="1"/>
</dbReference>
<dbReference type="InterPro" id="IPR000198">
    <property type="entry name" value="RhoGAP_dom"/>
</dbReference>
<dbReference type="SMART" id="SM00324">
    <property type="entry name" value="RhoGAP"/>
    <property type="match status" value="1"/>
</dbReference>
<feature type="domain" description="Rho-GAP" evidence="5">
    <location>
        <begin position="114"/>
        <end position="298"/>
    </location>
</feature>
<dbReference type="GO" id="GO:0032154">
    <property type="term" value="C:cleavage furrow"/>
    <property type="evidence" value="ECO:0007669"/>
    <property type="project" value="TreeGrafter"/>
</dbReference>
<dbReference type="InterPro" id="IPR008936">
    <property type="entry name" value="Rho_GTPase_activation_prot"/>
</dbReference>
<dbReference type="PANTHER" id="PTHR46199:SF3">
    <property type="entry name" value="RAC GTPASE-ACTIVATING PROTEIN 1"/>
    <property type="match status" value="1"/>
</dbReference>
<dbReference type="GO" id="GO:0046872">
    <property type="term" value="F:metal ion binding"/>
    <property type="evidence" value="ECO:0007669"/>
    <property type="project" value="UniProtKB-KW"/>
</dbReference>
<dbReference type="InterPro" id="IPR046349">
    <property type="entry name" value="C1-like_sf"/>
</dbReference>
<sequence>LVNLYDYLNFKVVLHNYQRFHNFSFFEKNRTPLVPLRSWTKGSSIENRSHTFTSYTSIIGDKCDVCARWIGIGGKPAIKCSDCNLHLHKACTSRAPVPCLPYIPTPRTPGKQRPRLKDFCPDSQPMIPSLIIHCVLALEKYFINSEGLYRVPGQESRIIRLLNEFKNTRFQPRLMFQDPETITGCIKRFLKQLRDSLIPSSSWDEFVNAAVQRSQGDIDKCVNDLPIPNRDTLAFLCSHFQRVCENSKRNKMTPEVLARSVAPTVVGRSPMRATNIVQGNDEASKQVELKLSIPLVLYVCFVYFCSLIGLNFLMFIRMNFQLFGSC</sequence>
<reference evidence="6" key="1">
    <citation type="submission" date="2017-02" db="UniProtKB">
        <authorList>
            <consortium name="WormBaseParasite"/>
        </authorList>
    </citation>
    <scope>IDENTIFICATION</scope>
</reference>
<dbReference type="GO" id="GO:0005096">
    <property type="term" value="F:GTPase activator activity"/>
    <property type="evidence" value="ECO:0007669"/>
    <property type="project" value="TreeGrafter"/>
</dbReference>
<feature type="transmembrane region" description="Helical" evidence="3">
    <location>
        <begin position="295"/>
        <end position="316"/>
    </location>
</feature>
<proteinExistence type="predicted"/>
<evidence type="ECO:0000259" key="4">
    <source>
        <dbReference type="PROSITE" id="PS50081"/>
    </source>
</evidence>
<dbReference type="PANTHER" id="PTHR46199">
    <property type="entry name" value="RAC GTPASE-ACTIVATING PROTEIN 1"/>
    <property type="match status" value="1"/>
</dbReference>
<dbReference type="GO" id="GO:0051256">
    <property type="term" value="P:mitotic spindle midzone assembly"/>
    <property type="evidence" value="ECO:0007669"/>
    <property type="project" value="TreeGrafter"/>
</dbReference>
<dbReference type="SUPFAM" id="SSF48350">
    <property type="entry name" value="GTPase activation domain, GAP"/>
    <property type="match status" value="1"/>
</dbReference>
<dbReference type="Gene3D" id="1.10.555.10">
    <property type="entry name" value="Rho GTPase activation protein"/>
    <property type="match status" value="1"/>
</dbReference>
<accession>A0A0N4V559</accession>
<dbReference type="GO" id="GO:0000281">
    <property type="term" value="P:mitotic cytokinesis"/>
    <property type="evidence" value="ECO:0007669"/>
    <property type="project" value="TreeGrafter"/>
</dbReference>
<protein>
    <submittedName>
        <fullName evidence="6">Phorbol-ester/DAG-type domain-containing protein</fullName>
    </submittedName>
</protein>